<reference evidence="3 4" key="1">
    <citation type="journal article" date="2011" name="PLoS Genet.">
        <title>Genome sequencing and comparative transcriptomics of the model entomopathogenic fungi Metarhizium anisopliae and M. acridum.</title>
        <authorList>
            <person name="Gao Q."/>
            <person name="Jin K."/>
            <person name="Ying S.H."/>
            <person name="Zhang Y."/>
            <person name="Xiao G."/>
            <person name="Shang Y."/>
            <person name="Duan Z."/>
            <person name="Hu X."/>
            <person name="Xie X.Q."/>
            <person name="Zhou G."/>
            <person name="Peng G."/>
            <person name="Luo Z."/>
            <person name="Huang W."/>
            <person name="Wang B."/>
            <person name="Fang W."/>
            <person name="Wang S."/>
            <person name="Zhong Y."/>
            <person name="Ma L.J."/>
            <person name="St Leger R.J."/>
            <person name="Zhao G.P."/>
            <person name="Pei Y."/>
            <person name="Feng M.G."/>
            <person name="Xia Y."/>
            <person name="Wang C."/>
        </authorList>
    </citation>
    <scope>NUCLEOTIDE SEQUENCE [LARGE SCALE GENOMIC DNA]</scope>
    <source>
        <strain evidence="4">ARSEF 23 / ATCC MYA-3075</strain>
    </source>
</reference>
<sequence>MLNALRASAPMMHDSEVLSWCESVVERSRKHTILDEESNPVDAKRARREELPSPPPSAQGTSIHQSTTYRQKSMSASQYKQKRCLRDSPEPVMLESASDQEPDRTPRPNKSTSALGDLDDRSISVGHSTPSHVSSKASKTSRNSSPRKQFRNAEIQQTGFRTASFEDEIKSPSLRQLRRDPKGIQRGDRILPQGLRAQRYPALAKIRQIFERANKCRDGHHGESSWNMDVHSGFFEWVLRDDPESSGPLDYRYCLTTSLLPQYKPKDAPSKMVDFCLAVEVGEEEKRIINFLCRSRPGFSINHTNWGDLNKFPIAISVETKGHGDPYDTALLQVATWHASQWRSLRWGGKALSAIEFLAGVIVIGHDWRFVATVLGEDDKATTFESIPMGSTDSIFGIYTLFAALQRLKRWAESTYWPAFKRDMLGDTAPEG</sequence>
<protein>
    <recommendedName>
        <fullName evidence="2">PD-(D/E)XK nuclease-like domain-containing protein</fullName>
    </recommendedName>
</protein>
<organism evidence="3 4">
    <name type="scientific">Metarhizium robertsii (strain ARSEF 23 / ATCC MYA-3075)</name>
    <name type="common">Metarhizium anisopliae (strain ARSEF 23)</name>
    <dbReference type="NCBI Taxonomy" id="655844"/>
    <lineage>
        <taxon>Eukaryota</taxon>
        <taxon>Fungi</taxon>
        <taxon>Dikarya</taxon>
        <taxon>Ascomycota</taxon>
        <taxon>Pezizomycotina</taxon>
        <taxon>Sordariomycetes</taxon>
        <taxon>Hypocreomycetidae</taxon>
        <taxon>Hypocreales</taxon>
        <taxon>Clavicipitaceae</taxon>
        <taxon>Metarhizium</taxon>
    </lineage>
</organism>
<dbReference type="Proteomes" id="UP000002498">
    <property type="component" value="Unassembled WGS sequence"/>
</dbReference>
<feature type="region of interest" description="Disordered" evidence="1">
    <location>
        <begin position="31"/>
        <end position="171"/>
    </location>
</feature>
<proteinExistence type="predicted"/>
<feature type="compositionally biased region" description="Basic and acidic residues" evidence="1">
    <location>
        <begin position="42"/>
        <end position="51"/>
    </location>
</feature>
<feature type="compositionally biased region" description="Low complexity" evidence="1">
    <location>
        <begin position="134"/>
        <end position="144"/>
    </location>
</feature>
<dbReference type="KEGG" id="maj:MAA_10060"/>
<gene>
    <name evidence="3" type="ORF">MAA_10060</name>
</gene>
<dbReference type="OrthoDB" id="4924078at2759"/>
<evidence type="ECO:0000313" key="4">
    <source>
        <dbReference type="Proteomes" id="UP000002498"/>
    </source>
</evidence>
<feature type="compositionally biased region" description="Polar residues" evidence="1">
    <location>
        <begin position="58"/>
        <end position="79"/>
    </location>
</feature>
<comment type="caution">
    <text evidence="3">The sequence shown here is derived from an EMBL/GenBank/DDBJ whole genome shotgun (WGS) entry which is preliminary data.</text>
</comment>
<evidence type="ECO:0000259" key="2">
    <source>
        <dbReference type="Pfam" id="PF20516"/>
    </source>
</evidence>
<accession>E9FCR1</accession>
<name>E9FCR1_METRA</name>
<dbReference type="RefSeq" id="XP_007826249.1">
    <property type="nucleotide sequence ID" value="XM_007828058.1"/>
</dbReference>
<evidence type="ECO:0000256" key="1">
    <source>
        <dbReference type="SAM" id="MobiDB-lite"/>
    </source>
</evidence>
<dbReference type="Pfam" id="PF20516">
    <property type="entry name" value="PDDEXK_12"/>
    <property type="match status" value="1"/>
</dbReference>
<dbReference type="InterPro" id="IPR046797">
    <property type="entry name" value="PDDEXK_12"/>
</dbReference>
<reference evidence="3 4" key="2">
    <citation type="journal article" date="2014" name="Proc. Natl. Acad. Sci. U.S.A.">
        <title>Trajectory and genomic determinants of fungal-pathogen speciation and host adaptation.</title>
        <authorList>
            <person name="Hu X."/>
            <person name="Xiao G."/>
            <person name="Zheng P."/>
            <person name="Shang Y."/>
            <person name="Su Y."/>
            <person name="Zhang X."/>
            <person name="Liu X."/>
            <person name="Zhan S."/>
            <person name="St Leger R.J."/>
            <person name="Wang C."/>
        </authorList>
    </citation>
    <scope>GENOME REANNOTATION</scope>
    <source>
        <strain evidence="4">ARSEF 23 / ATCC MYA-3075</strain>
    </source>
</reference>
<dbReference type="GeneID" id="19264346"/>
<dbReference type="EMBL" id="ADNJ02000017">
    <property type="protein sequence ID" value="EFY94481.1"/>
    <property type="molecule type" value="Genomic_DNA"/>
</dbReference>
<dbReference type="HOGENOM" id="CLU_027219_0_0_1"/>
<keyword evidence="4" id="KW-1185">Reference proteome</keyword>
<dbReference type="AlphaFoldDB" id="E9FCR1"/>
<evidence type="ECO:0000313" key="3">
    <source>
        <dbReference type="EMBL" id="EFY94481.1"/>
    </source>
</evidence>
<feature type="domain" description="PD-(D/E)XK nuclease-like" evidence="2">
    <location>
        <begin position="194"/>
        <end position="417"/>
    </location>
</feature>